<protein>
    <submittedName>
        <fullName evidence="1">Uncharacterized protein</fullName>
    </submittedName>
</protein>
<comment type="caution">
    <text evidence="1">The sequence shown here is derived from an EMBL/GenBank/DDBJ whole genome shotgun (WGS) entry which is preliminary data.</text>
</comment>
<reference evidence="1 2" key="1">
    <citation type="submission" date="2019-10" db="EMBL/GenBank/DDBJ databases">
        <title>Draft Genome Sequence of the Caffeine Degrading Methylotroph Methylorubrum populi PINKEL.</title>
        <authorList>
            <person name="Dawson S.C."/>
            <person name="Zhang X."/>
            <person name="Wright M.E."/>
            <person name="Sharma G."/>
            <person name="Langner J.T."/>
            <person name="Ditty J.L."/>
            <person name="Subuyuj G.A."/>
        </authorList>
    </citation>
    <scope>NUCLEOTIDE SEQUENCE [LARGE SCALE GENOMIC DNA]</scope>
    <source>
        <strain evidence="1 2">Pinkel</strain>
    </source>
</reference>
<dbReference type="AlphaFoldDB" id="A0A833J811"/>
<sequence length="52" mass="5783">MLFRSRAGGNTTTRLSDSFFRADQTDSQKQACKNAEVGIPAKYNLRVPTYGI</sequence>
<evidence type="ECO:0000313" key="2">
    <source>
        <dbReference type="Proteomes" id="UP000469949"/>
    </source>
</evidence>
<proteinExistence type="predicted"/>
<evidence type="ECO:0000313" key="1">
    <source>
        <dbReference type="EMBL" id="KAB7786380.1"/>
    </source>
</evidence>
<dbReference type="Proteomes" id="UP000469949">
    <property type="component" value="Unassembled WGS sequence"/>
</dbReference>
<name>A0A833J811_9HYPH</name>
<gene>
    <name evidence="1" type="ORF">F8B43_1781</name>
</gene>
<accession>A0A833J811</accession>
<dbReference type="EMBL" id="WEKV01000008">
    <property type="protein sequence ID" value="KAB7786380.1"/>
    <property type="molecule type" value="Genomic_DNA"/>
</dbReference>
<organism evidence="1 2">
    <name type="scientific">Methylorubrum populi</name>
    <dbReference type="NCBI Taxonomy" id="223967"/>
    <lineage>
        <taxon>Bacteria</taxon>
        <taxon>Pseudomonadati</taxon>
        <taxon>Pseudomonadota</taxon>
        <taxon>Alphaproteobacteria</taxon>
        <taxon>Hyphomicrobiales</taxon>
        <taxon>Methylobacteriaceae</taxon>
        <taxon>Methylorubrum</taxon>
    </lineage>
</organism>